<dbReference type="Pfam" id="PF00501">
    <property type="entry name" value="AMP-binding"/>
    <property type="match status" value="1"/>
</dbReference>
<comment type="similarity">
    <text evidence="1">Belongs to the ATP-dependent AMP-binding enzyme family.</text>
</comment>
<dbReference type="GO" id="GO:0031956">
    <property type="term" value="F:medium-chain fatty acid-CoA ligase activity"/>
    <property type="evidence" value="ECO:0007669"/>
    <property type="project" value="TreeGrafter"/>
</dbReference>
<dbReference type="PROSITE" id="PS00455">
    <property type="entry name" value="AMP_BINDING"/>
    <property type="match status" value="1"/>
</dbReference>
<accession>A0A0U4EVZ4</accession>
<dbReference type="Gene3D" id="3.30.300.30">
    <property type="match status" value="1"/>
</dbReference>
<protein>
    <recommendedName>
        <fullName evidence="7">Acyl-CoA synthetase</fullName>
    </recommendedName>
</protein>
<dbReference type="Pfam" id="PF13193">
    <property type="entry name" value="AMP-binding_C"/>
    <property type="match status" value="1"/>
</dbReference>
<dbReference type="KEGG" id="lao:AOX59_02255"/>
<keyword evidence="6" id="KW-1185">Reference proteome</keyword>
<feature type="domain" description="AMP-binding enzyme C-terminal" evidence="4">
    <location>
        <begin position="406"/>
        <end position="481"/>
    </location>
</feature>
<evidence type="ECO:0000313" key="6">
    <source>
        <dbReference type="Proteomes" id="UP000050331"/>
    </source>
</evidence>
<dbReference type="GO" id="GO:0006631">
    <property type="term" value="P:fatty acid metabolic process"/>
    <property type="evidence" value="ECO:0007669"/>
    <property type="project" value="TreeGrafter"/>
</dbReference>
<dbReference type="InterPro" id="IPR045851">
    <property type="entry name" value="AMP-bd_C_sf"/>
</dbReference>
<dbReference type="SUPFAM" id="SSF56801">
    <property type="entry name" value="Acetyl-CoA synthetase-like"/>
    <property type="match status" value="1"/>
</dbReference>
<reference evidence="5 6" key="1">
    <citation type="submission" date="2016-01" db="EMBL/GenBank/DDBJ databases">
        <title>Complete genome sequence of strain Lentibacillus amyloliquefaciens LAM0015T isolated from saline sediment.</title>
        <authorList>
            <person name="Wang J.-L."/>
            <person name="He M.-X."/>
        </authorList>
    </citation>
    <scope>NUCLEOTIDE SEQUENCE [LARGE SCALE GENOMIC DNA]</scope>
    <source>
        <strain evidence="5 6">LAM0015</strain>
    </source>
</reference>
<dbReference type="Gene3D" id="3.40.50.12780">
    <property type="entry name" value="N-terminal domain of ligase-like"/>
    <property type="match status" value="1"/>
</dbReference>
<evidence type="ECO:0000259" key="4">
    <source>
        <dbReference type="Pfam" id="PF13193"/>
    </source>
</evidence>
<dbReference type="InterPro" id="IPR020845">
    <property type="entry name" value="AMP-binding_CS"/>
</dbReference>
<sequence>MQMKSWNVMDAIIQHAKKSPDKIAICERGKTCTYADLLHQVRKVSCGLKKNKGVNDRVVIISDNCIEYAEVFLGAIYAGCIPVVLDPKWSQKEMIQVLDNNNLSLLFGDKYKLMKIPDKTMQTKISFQEDKDITSYSTWLASQTEDTVMETNEMLFIGYTSGTTGKPKGFMRSHQSWIKSFESGIDVFRFKENDHFIAPGSFAHSLSLFVLIQSLYLGGTFHMVRKFNAEKVAAICNQYKDIILFVVPTMIQSLIESTINEADIKRLISSGSRWTAAMKKQAIKRFGKTKLFEFYGTSEASYISYLDVSEETGLNSAGRIFPGVEICVCDENGWEHDRGEVGQLRVKSEMVFTGYDHMPEETKAVFHDGWLLLGDYGYLDENNQLYLSGRKKNMIITGGLNVFPEEVETVLKQIPEVKESMVFGIPDLHWGEKVGAIVSWKGERELSTVNLRKYCSDFLAAYKIPKKVMTVDSFVYTGGGKVARKAMEDQMRGVLS</sequence>
<evidence type="ECO:0000256" key="2">
    <source>
        <dbReference type="ARBA" id="ARBA00022598"/>
    </source>
</evidence>
<evidence type="ECO:0008006" key="7">
    <source>
        <dbReference type="Google" id="ProtNLM"/>
    </source>
</evidence>
<gene>
    <name evidence="5" type="ORF">AOX59_02255</name>
</gene>
<dbReference type="STRING" id="1472767.AOX59_02255"/>
<dbReference type="RefSeq" id="WP_068441247.1">
    <property type="nucleotide sequence ID" value="NZ_CP013862.1"/>
</dbReference>
<proteinExistence type="inferred from homology"/>
<organism evidence="5 6">
    <name type="scientific">Lentibacillus amyloliquefaciens</name>
    <dbReference type="NCBI Taxonomy" id="1472767"/>
    <lineage>
        <taxon>Bacteria</taxon>
        <taxon>Bacillati</taxon>
        <taxon>Bacillota</taxon>
        <taxon>Bacilli</taxon>
        <taxon>Bacillales</taxon>
        <taxon>Bacillaceae</taxon>
        <taxon>Lentibacillus</taxon>
    </lineage>
</organism>
<dbReference type="InterPro" id="IPR025110">
    <property type="entry name" value="AMP-bd_C"/>
</dbReference>
<evidence type="ECO:0000256" key="1">
    <source>
        <dbReference type="ARBA" id="ARBA00006432"/>
    </source>
</evidence>
<dbReference type="Proteomes" id="UP000050331">
    <property type="component" value="Chromosome"/>
</dbReference>
<evidence type="ECO:0000259" key="3">
    <source>
        <dbReference type="Pfam" id="PF00501"/>
    </source>
</evidence>
<dbReference type="PANTHER" id="PTHR43201:SF5">
    <property type="entry name" value="MEDIUM-CHAIN ACYL-COA LIGASE ACSF2, MITOCHONDRIAL"/>
    <property type="match status" value="1"/>
</dbReference>
<keyword evidence="2" id="KW-0436">Ligase</keyword>
<dbReference type="InterPro" id="IPR000873">
    <property type="entry name" value="AMP-dep_synth/lig_dom"/>
</dbReference>
<dbReference type="EMBL" id="CP013862">
    <property type="protein sequence ID" value="ALX47527.1"/>
    <property type="molecule type" value="Genomic_DNA"/>
</dbReference>
<dbReference type="InterPro" id="IPR042099">
    <property type="entry name" value="ANL_N_sf"/>
</dbReference>
<dbReference type="AlphaFoldDB" id="A0A0U4EVZ4"/>
<feature type="domain" description="AMP-dependent synthetase/ligase" evidence="3">
    <location>
        <begin position="14"/>
        <end position="355"/>
    </location>
</feature>
<evidence type="ECO:0000313" key="5">
    <source>
        <dbReference type="EMBL" id="ALX47527.1"/>
    </source>
</evidence>
<dbReference type="PANTHER" id="PTHR43201">
    <property type="entry name" value="ACYL-COA SYNTHETASE"/>
    <property type="match status" value="1"/>
</dbReference>
<name>A0A0U4EVZ4_9BACI</name>